<organism evidence="2 3">
    <name type="scientific">Companilactobacillus farciminis</name>
    <dbReference type="NCBI Taxonomy" id="1612"/>
    <lineage>
        <taxon>Bacteria</taxon>
        <taxon>Bacillati</taxon>
        <taxon>Bacillota</taxon>
        <taxon>Bacilli</taxon>
        <taxon>Lactobacillales</taxon>
        <taxon>Lactobacillaceae</taxon>
        <taxon>Companilactobacillus</taxon>
    </lineage>
</organism>
<proteinExistence type="predicted"/>
<dbReference type="EMBL" id="PUFN01000017">
    <property type="protein sequence ID" value="TDG72340.1"/>
    <property type="molecule type" value="Genomic_DNA"/>
</dbReference>
<sequence>MIKKLRPLFYIIVGVLFAFETYCLLTDSKYTLLITSLLLFTLALSYWLDTRN</sequence>
<evidence type="ECO:0000256" key="1">
    <source>
        <dbReference type="SAM" id="Phobius"/>
    </source>
</evidence>
<gene>
    <name evidence="2" type="ORF">C5L30_001151</name>
</gene>
<protein>
    <submittedName>
        <fullName evidence="2">Uncharacterized protein</fullName>
    </submittedName>
</protein>
<dbReference type="Proteomes" id="UP000295257">
    <property type="component" value="Unassembled WGS sequence"/>
</dbReference>
<keyword evidence="1" id="KW-1133">Transmembrane helix</keyword>
<reference evidence="2 3" key="1">
    <citation type="journal article" date="2019" name="Appl. Microbiol. Biotechnol.">
        <title>Uncovering carbohydrate metabolism through a genotype-phenotype association study of 56 lactic acid bacteria genomes.</title>
        <authorList>
            <person name="Buron-Moles G."/>
            <person name="Chailyan A."/>
            <person name="Dolejs I."/>
            <person name="Forster J."/>
            <person name="Miks M.H."/>
        </authorList>
    </citation>
    <scope>NUCLEOTIDE SEQUENCE [LARGE SCALE GENOMIC DNA]</scope>
    <source>
        <strain evidence="2 3">ATCC 29644</strain>
    </source>
</reference>
<accession>A0A4R5NF10</accession>
<keyword evidence="1" id="KW-0472">Membrane</keyword>
<evidence type="ECO:0000313" key="2">
    <source>
        <dbReference type="EMBL" id="TDG72340.1"/>
    </source>
</evidence>
<dbReference type="AlphaFoldDB" id="A0A4R5NF10"/>
<keyword evidence="1" id="KW-0812">Transmembrane</keyword>
<evidence type="ECO:0000313" key="3">
    <source>
        <dbReference type="Proteomes" id="UP000295257"/>
    </source>
</evidence>
<feature type="transmembrane region" description="Helical" evidence="1">
    <location>
        <begin position="30"/>
        <end position="48"/>
    </location>
</feature>
<feature type="transmembrane region" description="Helical" evidence="1">
    <location>
        <begin position="7"/>
        <end position="24"/>
    </location>
</feature>
<name>A0A4R5NF10_9LACO</name>
<keyword evidence="3" id="KW-1185">Reference proteome</keyword>
<comment type="caution">
    <text evidence="2">The sequence shown here is derived from an EMBL/GenBank/DDBJ whole genome shotgun (WGS) entry which is preliminary data.</text>
</comment>